<gene>
    <name evidence="1" type="ORF">GCM10022422_36910</name>
</gene>
<comment type="caution">
    <text evidence="1">The sequence shown here is derived from an EMBL/GenBank/DDBJ whole genome shotgun (WGS) entry which is preliminary data.</text>
</comment>
<evidence type="ECO:0000313" key="1">
    <source>
        <dbReference type="EMBL" id="GAA3748924.1"/>
    </source>
</evidence>
<evidence type="ECO:0008006" key="3">
    <source>
        <dbReference type="Google" id="ProtNLM"/>
    </source>
</evidence>
<sequence length="216" mass="25315">MSSKLKSDIEQFVQLYPMFSLMKSDNENLELKGLVDIVDTFGNYWDNYEIKIVVPFHKYPNIIPLVYESSNKIDREDDWHISTDGECCLDITHNLILLQKKGIDLISFYQKKVYPFFANHQYKLRTGNYANGDYPHQFEGIKYFYKKEIGLCDDELIIKILSSILKNRLPQKLGTCICGKNKYKHCHLAIVIKLISFGKKRLSEDLMLFKNLNVKN</sequence>
<proteinExistence type="predicted"/>
<dbReference type="RefSeq" id="WP_345159837.1">
    <property type="nucleotide sequence ID" value="NZ_BAABDT010000006.1"/>
</dbReference>
<reference evidence="2" key="1">
    <citation type="journal article" date="2019" name="Int. J. Syst. Evol. Microbiol.">
        <title>The Global Catalogue of Microorganisms (GCM) 10K type strain sequencing project: providing services to taxonomists for standard genome sequencing and annotation.</title>
        <authorList>
            <consortium name="The Broad Institute Genomics Platform"/>
            <consortium name="The Broad Institute Genome Sequencing Center for Infectious Disease"/>
            <person name="Wu L."/>
            <person name="Ma J."/>
        </authorList>
    </citation>
    <scope>NUCLEOTIDE SEQUENCE [LARGE SCALE GENOMIC DNA]</scope>
    <source>
        <strain evidence="2">JCM 17336</strain>
    </source>
</reference>
<name>A0ABP7FY28_9FLAO</name>
<dbReference type="Proteomes" id="UP001501367">
    <property type="component" value="Unassembled WGS sequence"/>
</dbReference>
<evidence type="ECO:0000313" key="2">
    <source>
        <dbReference type="Proteomes" id="UP001501367"/>
    </source>
</evidence>
<accession>A0ABP7FY28</accession>
<protein>
    <recommendedName>
        <fullName evidence="3">SEC-C domain-containing protein</fullName>
    </recommendedName>
</protein>
<keyword evidence="2" id="KW-1185">Reference proteome</keyword>
<organism evidence="1 2">
    <name type="scientific">Flavobacterium ginsengisoli</name>
    <dbReference type="NCBI Taxonomy" id="871694"/>
    <lineage>
        <taxon>Bacteria</taxon>
        <taxon>Pseudomonadati</taxon>
        <taxon>Bacteroidota</taxon>
        <taxon>Flavobacteriia</taxon>
        <taxon>Flavobacteriales</taxon>
        <taxon>Flavobacteriaceae</taxon>
        <taxon>Flavobacterium</taxon>
    </lineage>
</organism>
<dbReference type="EMBL" id="BAABDT010000006">
    <property type="protein sequence ID" value="GAA3748924.1"/>
    <property type="molecule type" value="Genomic_DNA"/>
</dbReference>